<evidence type="ECO:0000313" key="1">
    <source>
        <dbReference type="EMBL" id="NYD41222.1"/>
    </source>
</evidence>
<comment type="caution">
    <text evidence="1">The sequence shown here is derived from an EMBL/GenBank/DDBJ whole genome shotgun (WGS) entry which is preliminary data.</text>
</comment>
<dbReference type="GO" id="GO:0047602">
    <property type="term" value="F:acetoacetate decarboxylase activity"/>
    <property type="evidence" value="ECO:0007669"/>
    <property type="project" value="UniProtKB-EC"/>
</dbReference>
<organism evidence="1 2">
    <name type="scientific">Nocardioides panaciterrulae</name>
    <dbReference type="NCBI Taxonomy" id="661492"/>
    <lineage>
        <taxon>Bacteria</taxon>
        <taxon>Bacillati</taxon>
        <taxon>Actinomycetota</taxon>
        <taxon>Actinomycetes</taxon>
        <taxon>Propionibacteriales</taxon>
        <taxon>Nocardioidaceae</taxon>
        <taxon>Nocardioides</taxon>
    </lineage>
</organism>
<keyword evidence="1" id="KW-0456">Lyase</keyword>
<dbReference type="Proteomes" id="UP000535511">
    <property type="component" value="Unassembled WGS sequence"/>
</dbReference>
<dbReference type="EC" id="4.1.1.4" evidence="1"/>
<dbReference type="EMBL" id="JACCBG010000001">
    <property type="protein sequence ID" value="NYD41222.1"/>
    <property type="molecule type" value="Genomic_DNA"/>
</dbReference>
<dbReference type="SUPFAM" id="SSF160104">
    <property type="entry name" value="Acetoacetate decarboxylase-like"/>
    <property type="match status" value="1"/>
</dbReference>
<evidence type="ECO:0000313" key="2">
    <source>
        <dbReference type="Proteomes" id="UP000535511"/>
    </source>
</evidence>
<name>A0A7Y9E5C6_9ACTN</name>
<accession>A0A7Y9E5C6</accession>
<proteinExistence type="predicted"/>
<dbReference type="Pfam" id="PF06314">
    <property type="entry name" value="ADC"/>
    <property type="match status" value="1"/>
</dbReference>
<gene>
    <name evidence="1" type="ORF">BJZ21_001305</name>
</gene>
<sequence>MPYPPAPWPLQGQLWLSLFRLPVAVDAERPAGLYGAAFVSYEPDSPLTYAELLVARAVDRRIRITDIWVDSPDSMAGGRELWAIPKDLCDFRLDSGHTGPASRTEWTATRGRRPIAEAAFTDLARAAPRVPFRAELRQPPLGPGRPEGCATMRGTAKMLPCRARWHFPSDGPLGWLSGARRLASVRMCDFRMSFG</sequence>
<keyword evidence="2" id="KW-1185">Reference proteome</keyword>
<protein>
    <submittedName>
        <fullName evidence="1">Acetoacetate decarboxylase</fullName>
        <ecNumber evidence="1">4.1.1.4</ecNumber>
    </submittedName>
</protein>
<dbReference type="Gene3D" id="2.40.400.10">
    <property type="entry name" value="Acetoacetate decarboxylase-like"/>
    <property type="match status" value="1"/>
</dbReference>
<dbReference type="RefSeq" id="WP_179662995.1">
    <property type="nucleotide sequence ID" value="NZ_JACCBG010000001.1"/>
</dbReference>
<dbReference type="InterPro" id="IPR010451">
    <property type="entry name" value="Acetoacetate_decarboxylase"/>
</dbReference>
<dbReference type="InterPro" id="IPR023375">
    <property type="entry name" value="ADC_dom_sf"/>
</dbReference>
<reference evidence="1 2" key="1">
    <citation type="submission" date="2020-07" db="EMBL/GenBank/DDBJ databases">
        <title>Sequencing the genomes of 1000 actinobacteria strains.</title>
        <authorList>
            <person name="Klenk H.-P."/>
        </authorList>
    </citation>
    <scope>NUCLEOTIDE SEQUENCE [LARGE SCALE GENOMIC DNA]</scope>
    <source>
        <strain evidence="1 2">DSM 21350</strain>
    </source>
</reference>
<dbReference type="AlphaFoldDB" id="A0A7Y9E5C6"/>